<evidence type="ECO:0000256" key="10">
    <source>
        <dbReference type="SAM" id="Phobius"/>
    </source>
</evidence>
<dbReference type="InterPro" id="IPR008217">
    <property type="entry name" value="Ccc1_fam"/>
</dbReference>
<evidence type="ECO:0000256" key="8">
    <source>
        <dbReference type="ARBA" id="ARBA00044464"/>
    </source>
</evidence>
<dbReference type="KEGG" id="cvr:CHLNCDRAFT_133135"/>
<dbReference type="FunCoup" id="E1Z2F7">
    <property type="interactions" value="9"/>
</dbReference>
<evidence type="ECO:0000256" key="4">
    <source>
        <dbReference type="ARBA" id="ARBA00022554"/>
    </source>
</evidence>
<evidence type="ECO:0000256" key="7">
    <source>
        <dbReference type="ARBA" id="ARBA00023136"/>
    </source>
</evidence>
<evidence type="ECO:0000256" key="1">
    <source>
        <dbReference type="ARBA" id="ARBA00004128"/>
    </source>
</evidence>
<reference evidence="11 12" key="1">
    <citation type="journal article" date="2010" name="Plant Cell">
        <title>The Chlorella variabilis NC64A genome reveals adaptation to photosymbiosis, coevolution with viruses, and cryptic sex.</title>
        <authorList>
            <person name="Blanc G."/>
            <person name="Duncan G."/>
            <person name="Agarkova I."/>
            <person name="Borodovsky M."/>
            <person name="Gurnon J."/>
            <person name="Kuo A."/>
            <person name="Lindquist E."/>
            <person name="Lucas S."/>
            <person name="Pangilinan J."/>
            <person name="Polle J."/>
            <person name="Salamov A."/>
            <person name="Terry A."/>
            <person name="Yamada T."/>
            <person name="Dunigan D.D."/>
            <person name="Grigoriev I.V."/>
            <person name="Claverie J.M."/>
            <person name="Van Etten J.L."/>
        </authorList>
    </citation>
    <scope>NUCLEOTIDE SEQUENCE [LARGE SCALE GENOMIC DNA]</scope>
    <source>
        <strain evidence="11 12">NC64A</strain>
    </source>
</reference>
<dbReference type="RefSeq" id="XP_005851755.1">
    <property type="nucleotide sequence ID" value="XM_005851693.1"/>
</dbReference>
<evidence type="ECO:0000256" key="5">
    <source>
        <dbReference type="ARBA" id="ARBA00022692"/>
    </source>
</evidence>
<dbReference type="OMA" id="TQVITIM"/>
<feature type="compositionally biased region" description="Basic and acidic residues" evidence="9">
    <location>
        <begin position="1"/>
        <end position="10"/>
    </location>
</feature>
<keyword evidence="3" id="KW-0813">Transport</keyword>
<dbReference type="CDD" id="cd02432">
    <property type="entry name" value="Nodulin-21_like_1"/>
    <property type="match status" value="1"/>
</dbReference>
<keyword evidence="12" id="KW-1185">Reference proteome</keyword>
<dbReference type="GO" id="GO:0006826">
    <property type="term" value="P:iron ion transport"/>
    <property type="evidence" value="ECO:0007669"/>
    <property type="project" value="UniProtKB-KW"/>
</dbReference>
<dbReference type="PANTHER" id="PTHR31851">
    <property type="entry name" value="FE(2+)/MN(2+) TRANSPORTER PCL1"/>
    <property type="match status" value="1"/>
</dbReference>
<evidence type="ECO:0000313" key="11">
    <source>
        <dbReference type="EMBL" id="EFN59653.1"/>
    </source>
</evidence>
<evidence type="ECO:0000256" key="3">
    <source>
        <dbReference type="ARBA" id="ARBA00022496"/>
    </source>
</evidence>
<dbReference type="InParanoid" id="E1Z2F7"/>
<evidence type="ECO:0000256" key="2">
    <source>
        <dbReference type="ARBA" id="ARBA00007049"/>
    </source>
</evidence>
<dbReference type="GeneID" id="17359136"/>
<dbReference type="AlphaFoldDB" id="E1Z2F7"/>
<keyword evidence="5 10" id="KW-0812">Transmembrane</keyword>
<dbReference type="Pfam" id="PF01988">
    <property type="entry name" value="VIT1"/>
    <property type="match status" value="1"/>
</dbReference>
<feature type="transmembrane region" description="Helical" evidence="10">
    <location>
        <begin position="88"/>
        <end position="110"/>
    </location>
</feature>
<comment type="catalytic activity">
    <reaction evidence="8">
        <text>Fe(2+)(in) = Fe(2+)(out)</text>
        <dbReference type="Rhea" id="RHEA:28486"/>
        <dbReference type="ChEBI" id="CHEBI:29033"/>
    </reaction>
    <physiologicalReaction direction="left-to-right" evidence="8">
        <dbReference type="Rhea" id="RHEA:28487"/>
    </physiologicalReaction>
</comment>
<dbReference type="eggNOG" id="KOG4473">
    <property type="taxonomic scope" value="Eukaryota"/>
</dbReference>
<feature type="transmembrane region" description="Helical" evidence="10">
    <location>
        <begin position="122"/>
        <end position="141"/>
    </location>
</feature>
<comment type="subcellular location">
    <subcellularLocation>
        <location evidence="1">Vacuole membrane</location>
        <topology evidence="1">Multi-pass membrane protein</topology>
    </subcellularLocation>
</comment>
<sequence>MGPEQRKDLEAQLPGAHGSHPAAPDAYEPLPSTLTRLGRHSLASAGRLHGGTPDGSTHHLPDVIQPLAPGDDNDELCDHMHHSNRAPWLRALVLGANDGLVSIASLMMGVGGGTSDLATLRLAGVAGLVGGALSMAVGEYISVSSQRDAEKADIEQERLEQLKGPVAQARELEELAQIYVARGLPYNLARQVAEVLTEKDVIRAHARDELGIDIDELANPLQAAVVSAICFTCGAALPLLSAAWIMDPNLRLGILAGATTIGLCFFGFLGAYLGGAGVCRGGMRVLLGGWMALGIVYGIGRALNVESSG</sequence>
<evidence type="ECO:0000256" key="6">
    <source>
        <dbReference type="ARBA" id="ARBA00022989"/>
    </source>
</evidence>
<comment type="similarity">
    <text evidence="2">Belongs to the CCC1 family.</text>
</comment>
<keyword evidence="6 10" id="KW-1133">Transmembrane helix</keyword>
<feature type="transmembrane region" description="Helical" evidence="10">
    <location>
        <begin position="285"/>
        <end position="303"/>
    </location>
</feature>
<feature type="transmembrane region" description="Helical" evidence="10">
    <location>
        <begin position="223"/>
        <end position="246"/>
    </location>
</feature>
<keyword evidence="7 10" id="KW-0472">Membrane</keyword>
<dbReference type="STRING" id="554065.E1Z2F7"/>
<dbReference type="Proteomes" id="UP000008141">
    <property type="component" value="Unassembled WGS sequence"/>
</dbReference>
<organism evidence="12">
    <name type="scientific">Chlorella variabilis</name>
    <name type="common">Green alga</name>
    <dbReference type="NCBI Taxonomy" id="554065"/>
    <lineage>
        <taxon>Eukaryota</taxon>
        <taxon>Viridiplantae</taxon>
        <taxon>Chlorophyta</taxon>
        <taxon>core chlorophytes</taxon>
        <taxon>Trebouxiophyceae</taxon>
        <taxon>Chlorellales</taxon>
        <taxon>Chlorellaceae</taxon>
        <taxon>Chlorella clade</taxon>
        <taxon>Chlorella</taxon>
    </lineage>
</organism>
<keyword evidence="3" id="KW-0408">Iron</keyword>
<keyword evidence="3" id="KW-0406">Ion transport</keyword>
<accession>E1Z2F7</accession>
<dbReference type="GO" id="GO:0005384">
    <property type="term" value="F:manganese ion transmembrane transporter activity"/>
    <property type="evidence" value="ECO:0007669"/>
    <property type="project" value="InterPro"/>
</dbReference>
<gene>
    <name evidence="11" type="ORF">CHLNCDRAFT_133135</name>
</gene>
<feature type="region of interest" description="Disordered" evidence="9">
    <location>
        <begin position="44"/>
        <end position="76"/>
    </location>
</feature>
<evidence type="ECO:0000256" key="9">
    <source>
        <dbReference type="SAM" id="MobiDB-lite"/>
    </source>
</evidence>
<name>E1Z2F7_CHLVA</name>
<dbReference type="GO" id="GO:0030026">
    <property type="term" value="P:intracellular manganese ion homeostasis"/>
    <property type="evidence" value="ECO:0007669"/>
    <property type="project" value="InterPro"/>
</dbReference>
<dbReference type="EMBL" id="GL433835">
    <property type="protein sequence ID" value="EFN59653.1"/>
    <property type="molecule type" value="Genomic_DNA"/>
</dbReference>
<feature type="region of interest" description="Disordered" evidence="9">
    <location>
        <begin position="1"/>
        <end position="32"/>
    </location>
</feature>
<keyword evidence="4" id="KW-0926">Vacuole</keyword>
<evidence type="ECO:0000313" key="12">
    <source>
        <dbReference type="Proteomes" id="UP000008141"/>
    </source>
</evidence>
<proteinExistence type="inferred from homology"/>
<dbReference type="OrthoDB" id="509862at2759"/>
<keyword evidence="3" id="KW-0410">Iron transport</keyword>
<protein>
    <submittedName>
        <fullName evidence="11">Uncharacterized protein</fullName>
    </submittedName>
</protein>
<dbReference type="GO" id="GO:0005774">
    <property type="term" value="C:vacuolar membrane"/>
    <property type="evidence" value="ECO:0007669"/>
    <property type="project" value="UniProtKB-SubCell"/>
</dbReference>
<feature type="transmembrane region" description="Helical" evidence="10">
    <location>
        <begin position="252"/>
        <end position="273"/>
    </location>
</feature>